<keyword evidence="11" id="KW-0670">Pyruvate</keyword>
<evidence type="ECO:0000256" key="1">
    <source>
        <dbReference type="ARBA" id="ARBA00004742"/>
    </source>
</evidence>
<dbReference type="GO" id="GO:0016301">
    <property type="term" value="F:kinase activity"/>
    <property type="evidence" value="ECO:0007669"/>
    <property type="project" value="UniProtKB-KW"/>
</dbReference>
<dbReference type="AlphaFoldDB" id="A0A7M4DBC0"/>
<dbReference type="GO" id="GO:0005524">
    <property type="term" value="F:ATP binding"/>
    <property type="evidence" value="ECO:0007669"/>
    <property type="project" value="UniProtKB-UniRule"/>
</dbReference>
<evidence type="ECO:0000313" key="12">
    <source>
        <dbReference type="EMBL" id="MVB09154.1"/>
    </source>
</evidence>
<organism evidence="11 14">
    <name type="scientific">Labilibaculum euxinus</name>
    <dbReference type="NCBI Taxonomy" id="2686357"/>
    <lineage>
        <taxon>Bacteria</taxon>
        <taxon>Pseudomonadati</taxon>
        <taxon>Bacteroidota</taxon>
        <taxon>Bacteroidia</taxon>
        <taxon>Marinilabiliales</taxon>
        <taxon>Marinifilaceae</taxon>
        <taxon>Labilibaculum</taxon>
    </lineage>
</organism>
<feature type="binding site" evidence="10">
    <location>
        <position position="207"/>
    </location>
    <ligand>
        <name>substrate</name>
    </ligand>
</feature>
<evidence type="ECO:0000256" key="7">
    <source>
        <dbReference type="ARBA" id="ARBA00022840"/>
    </source>
</evidence>
<feature type="binding site" evidence="10">
    <location>
        <position position="459"/>
    </location>
    <ligand>
        <name>ATP</name>
        <dbReference type="ChEBI" id="CHEBI:30616"/>
    </ligand>
</feature>
<keyword evidence="13" id="KW-1185">Reference proteome</keyword>
<feature type="binding site" evidence="10">
    <location>
        <position position="226"/>
    </location>
    <ligand>
        <name>Mn(2+)</name>
        <dbReference type="ChEBI" id="CHEBI:29035"/>
    </ligand>
</feature>
<dbReference type="HAMAP" id="MF_00453">
    <property type="entry name" value="PEPCK_ATP"/>
    <property type="match status" value="1"/>
</dbReference>
<dbReference type="PIRSF" id="PIRSF006294">
    <property type="entry name" value="PEP_crbxkin"/>
    <property type="match status" value="1"/>
</dbReference>
<dbReference type="Pfam" id="PF01293">
    <property type="entry name" value="PEPCK_ATP"/>
    <property type="match status" value="1"/>
</dbReference>
<dbReference type="EMBL" id="WOTW01000069">
    <property type="protein sequence ID" value="MUP39949.1"/>
    <property type="molecule type" value="Genomic_DNA"/>
</dbReference>
<feature type="binding site" evidence="10">
    <location>
        <begin position="242"/>
        <end position="250"/>
    </location>
    <ligand>
        <name>ATP</name>
        <dbReference type="ChEBI" id="CHEBI:30616"/>
    </ligand>
</feature>
<feature type="binding site" evidence="10">
    <location>
        <position position="291"/>
    </location>
    <ligand>
        <name>ATP</name>
        <dbReference type="ChEBI" id="CHEBI:30616"/>
    </ligand>
</feature>
<feature type="binding site" evidence="10">
    <location>
        <position position="207"/>
    </location>
    <ligand>
        <name>ATP</name>
        <dbReference type="ChEBI" id="CHEBI:30616"/>
    </ligand>
</feature>
<evidence type="ECO:0000256" key="5">
    <source>
        <dbReference type="ARBA" id="ARBA00022741"/>
    </source>
</evidence>
<dbReference type="PANTHER" id="PTHR30031">
    <property type="entry name" value="PHOSPHOENOLPYRUVATE CARBOXYKINASE ATP"/>
    <property type="match status" value="1"/>
</dbReference>
<keyword evidence="5 10" id="KW-0547">Nucleotide-binding</keyword>
<feature type="binding site" evidence="10">
    <location>
        <position position="334"/>
    </location>
    <ligand>
        <name>substrate</name>
    </ligand>
</feature>
<comment type="cofactor">
    <cofactor evidence="10">
        <name>Mn(2+)</name>
        <dbReference type="ChEBI" id="CHEBI:29035"/>
    </cofactor>
    <text evidence="10">Binds 1 Mn(2+) ion per subunit.</text>
</comment>
<keyword evidence="6 10" id="KW-0210">Decarboxylase</keyword>
<evidence type="ECO:0000256" key="3">
    <source>
        <dbReference type="ARBA" id="ARBA00012363"/>
    </source>
</evidence>
<dbReference type="PANTHER" id="PTHR30031:SF0">
    <property type="entry name" value="PHOSPHOENOLPYRUVATE CARBOXYKINASE (ATP)"/>
    <property type="match status" value="1"/>
</dbReference>
<dbReference type="EC" id="4.1.1.49" evidence="3 10"/>
<gene>
    <name evidence="10" type="primary">pckA</name>
    <name evidence="12" type="ORF">DWB62_019250</name>
    <name evidence="11" type="ORF">GNY23_19250</name>
</gene>
<dbReference type="Gene3D" id="2.170.8.10">
    <property type="entry name" value="Phosphoenolpyruvate Carboxykinase, domain 2"/>
    <property type="match status" value="1"/>
</dbReference>
<dbReference type="InterPro" id="IPR013035">
    <property type="entry name" value="PEP_carboxykinase_C"/>
</dbReference>
<keyword evidence="10" id="KW-0464">Manganese</keyword>
<evidence type="ECO:0000256" key="6">
    <source>
        <dbReference type="ARBA" id="ARBA00022793"/>
    </source>
</evidence>
<dbReference type="SUPFAM" id="SSF68923">
    <property type="entry name" value="PEP carboxykinase N-terminal domain"/>
    <property type="match status" value="1"/>
</dbReference>
<keyword evidence="4 10" id="KW-0312">Gluconeogenesis</keyword>
<comment type="caution">
    <text evidence="11">The sequence shown here is derived from an EMBL/GenBank/DDBJ whole genome shotgun (WGS) entry which is preliminary data.</text>
</comment>
<dbReference type="EMBL" id="QTZN02000069">
    <property type="protein sequence ID" value="MVB09154.1"/>
    <property type="molecule type" value="Genomic_DNA"/>
</dbReference>
<comment type="similarity">
    <text evidence="2 10">Belongs to the phosphoenolpyruvate carboxykinase (ATP) family.</text>
</comment>
<comment type="subcellular location">
    <subcellularLocation>
        <location evidence="10">Cytoplasm</location>
    </subcellularLocation>
</comment>
<keyword evidence="10" id="KW-0479">Metal-binding</keyword>
<sequence length="545" mass="60839">MIEDLKKSLKLHSNIRENLPREVLISLAVDNKEAVLTRNGALGTWTPSNSTGRSPKDTYIVRNPESELNIDWSSPNNIGMNPQTFALVFEDALKTIGKKKTIFTTDRVIGADSKYALRVKTICDKALSQVFVDNMFRPTPDDINQSIFADEQFFLIALPKDKLDKDRYKGLVRDQPNGETSDICVVVDFDKKIGIVYGSSYMGSMKKLMFTVMNYYLPFKGVLPLHCSANEGVNGDSALLLGLSGTGKTTLSADPERALLGDDEHGWSNDGIFNFENGCYAKMIDIKPENEPEIYEAVMHKADYTKHGAIIENAMIYPDGEIDFFDDRYTPNSRASYPLSFLDNIKESSKASHPNTILFLTADAYGVIPPISKLSKEQAMLWFLMGYTSKLAGTETGVTEPQATFSRFFGQPFMPCNPNIYAEMLGDKMDKHNTNVFLINTGWSGGSYGTGSRIKLKYTRAMVDAALKGKLNKVDFIENKVFHLNIPTSCENVPSEILNPINTWKNQDEYQKTAEKLANKFSTNFDKSYGNQNLDPGIISQCPGK</sequence>
<dbReference type="NCBIfam" id="NF006820">
    <property type="entry name" value="PRK09344.1-2"/>
    <property type="match status" value="1"/>
</dbReference>
<evidence type="ECO:0000256" key="4">
    <source>
        <dbReference type="ARBA" id="ARBA00022432"/>
    </source>
</evidence>
<accession>A0A7M4DBC0</accession>
<comment type="catalytic activity">
    <reaction evidence="9 10">
        <text>oxaloacetate + ATP = phosphoenolpyruvate + ADP + CO2</text>
        <dbReference type="Rhea" id="RHEA:18617"/>
        <dbReference type="ChEBI" id="CHEBI:16452"/>
        <dbReference type="ChEBI" id="CHEBI:16526"/>
        <dbReference type="ChEBI" id="CHEBI:30616"/>
        <dbReference type="ChEBI" id="CHEBI:58702"/>
        <dbReference type="ChEBI" id="CHEBI:456216"/>
        <dbReference type="EC" id="4.1.1.49"/>
    </reaction>
</comment>
<evidence type="ECO:0000313" key="13">
    <source>
        <dbReference type="Proteomes" id="UP000285951"/>
    </source>
</evidence>
<dbReference type="NCBIfam" id="NF006821">
    <property type="entry name" value="PRK09344.1-3"/>
    <property type="match status" value="1"/>
</dbReference>
<feature type="binding site" evidence="10">
    <location>
        <position position="263"/>
    </location>
    <ligand>
        <name>Mn(2+)</name>
        <dbReference type="ChEBI" id="CHEBI:29035"/>
    </ligand>
</feature>
<feature type="binding site" evidence="10">
    <location>
        <position position="53"/>
    </location>
    <ligand>
        <name>substrate</name>
    </ligand>
</feature>
<evidence type="ECO:0000256" key="8">
    <source>
        <dbReference type="ARBA" id="ARBA00023239"/>
    </source>
</evidence>
<dbReference type="Proteomes" id="UP000285951">
    <property type="component" value="Unassembled WGS sequence"/>
</dbReference>
<name>A0A7M4DBC0_9BACT</name>
<keyword evidence="11" id="KW-0808">Transferase</keyword>
<feature type="binding site" evidence="10">
    <location>
        <position position="226"/>
    </location>
    <ligand>
        <name>ATP</name>
        <dbReference type="ChEBI" id="CHEBI:30616"/>
    </ligand>
</feature>
<dbReference type="Proteomes" id="UP000462449">
    <property type="component" value="Unassembled WGS sequence"/>
</dbReference>
<protein>
    <recommendedName>
        <fullName evidence="3 10">Phosphoenolpyruvate carboxykinase (ATP)</fullName>
        <shortName evidence="10">PCK</shortName>
        <shortName evidence="10">PEP carboxykinase</shortName>
        <shortName evidence="10">PEPCK</shortName>
        <ecNumber evidence="3 10">4.1.1.49</ecNumber>
    </recommendedName>
</protein>
<keyword evidence="11" id="KW-0418">Kinase</keyword>
<keyword evidence="7 10" id="KW-0067">ATP-binding</keyword>
<dbReference type="GO" id="GO:0046872">
    <property type="term" value="F:metal ion binding"/>
    <property type="evidence" value="ECO:0007669"/>
    <property type="project" value="UniProtKB-KW"/>
</dbReference>
<proteinExistence type="inferred from homology"/>
<dbReference type="SUPFAM" id="SSF53795">
    <property type="entry name" value="PEP carboxykinase-like"/>
    <property type="match status" value="1"/>
</dbReference>
<dbReference type="GO" id="GO:0006094">
    <property type="term" value="P:gluconeogenesis"/>
    <property type="evidence" value="ECO:0007669"/>
    <property type="project" value="UniProtKB-UniRule"/>
</dbReference>
<dbReference type="GO" id="GO:0005829">
    <property type="term" value="C:cytosol"/>
    <property type="evidence" value="ECO:0007669"/>
    <property type="project" value="TreeGrafter"/>
</dbReference>
<reference evidence="12 13" key="1">
    <citation type="submission" date="2019-11" db="EMBL/GenBank/DDBJ databases">
        <title>Draft genome sequence of Labilibaculum sp. strain SYP isolated from Black Sea.</title>
        <authorList>
            <person name="Yadav S."/>
            <person name="Villanueva L."/>
        </authorList>
    </citation>
    <scope>NUCLEOTIDE SEQUENCE [LARGE SCALE GENOMIC DNA]</scope>
    <source>
        <strain evidence="12 13">44</strain>
    </source>
</reference>
<dbReference type="UniPathway" id="UPA00138"/>
<reference evidence="11 14" key="2">
    <citation type="submission" date="2019-12" db="EMBL/GenBank/DDBJ databases">
        <title>Draft genome sequence of Labilibaculum sp. strain 44 isolated from deep waters of Black Sea.</title>
        <authorList>
            <person name="Yadav S."/>
            <person name="Villanueva L."/>
        </authorList>
    </citation>
    <scope>NUCLEOTIDE SEQUENCE [LARGE SCALE GENOMIC DNA]</scope>
    <source>
        <strain evidence="11 14">44</strain>
    </source>
</reference>
<feature type="binding site" evidence="10">
    <location>
        <begin position="453"/>
        <end position="454"/>
    </location>
    <ligand>
        <name>ATP</name>
        <dbReference type="ChEBI" id="CHEBI:30616"/>
    </ligand>
</feature>
<comment type="function">
    <text evidence="10">Involved in the gluconeogenesis. Catalyzes the conversion of oxaloacetate (OAA) to phosphoenolpyruvate (PEP) through direct phosphoryl transfer between the nucleoside triphosphate and OAA.</text>
</comment>
<dbReference type="InterPro" id="IPR001272">
    <property type="entry name" value="PEP_carboxykinase_ATP"/>
</dbReference>
<dbReference type="InterPro" id="IPR008210">
    <property type="entry name" value="PEP_carboxykinase_N"/>
</dbReference>
<feature type="binding site" evidence="10">
    <location>
        <position position="334"/>
    </location>
    <ligand>
        <name>ATP</name>
        <dbReference type="ChEBI" id="CHEBI:30616"/>
    </ligand>
</feature>
<dbReference type="Gene3D" id="3.90.228.20">
    <property type="match status" value="1"/>
</dbReference>
<evidence type="ECO:0000313" key="11">
    <source>
        <dbReference type="EMBL" id="MUP39949.1"/>
    </source>
</evidence>
<evidence type="ECO:0000313" key="14">
    <source>
        <dbReference type="Proteomes" id="UP000462449"/>
    </source>
</evidence>
<dbReference type="Gene3D" id="3.40.449.10">
    <property type="entry name" value="Phosphoenolpyruvate Carboxykinase, domain 1"/>
    <property type="match status" value="1"/>
</dbReference>
<feature type="binding site" evidence="10">
    <location>
        <position position="207"/>
    </location>
    <ligand>
        <name>Mn(2+)</name>
        <dbReference type="ChEBI" id="CHEBI:29035"/>
    </ligand>
</feature>
<dbReference type="OrthoDB" id="9806325at2"/>
<evidence type="ECO:0000256" key="2">
    <source>
        <dbReference type="ARBA" id="ARBA00006052"/>
    </source>
</evidence>
<feature type="binding site" evidence="10">
    <location>
        <position position="201"/>
    </location>
    <ligand>
        <name>substrate</name>
    </ligand>
</feature>
<evidence type="ECO:0000256" key="9">
    <source>
        <dbReference type="ARBA" id="ARBA00047371"/>
    </source>
</evidence>
<comment type="pathway">
    <text evidence="1 10">Carbohydrate biosynthesis; gluconeogenesis.</text>
</comment>
<evidence type="ECO:0000256" key="10">
    <source>
        <dbReference type="HAMAP-Rule" id="MF_00453"/>
    </source>
</evidence>
<dbReference type="GO" id="GO:0004612">
    <property type="term" value="F:phosphoenolpyruvate carboxykinase (ATP) activity"/>
    <property type="evidence" value="ECO:0007669"/>
    <property type="project" value="UniProtKB-UniRule"/>
</dbReference>
<keyword evidence="8 10" id="KW-0456">Lyase</keyword>
<keyword evidence="10" id="KW-0963">Cytoplasm</keyword>